<dbReference type="Pfam" id="PF07690">
    <property type="entry name" value="MFS_1"/>
    <property type="match status" value="1"/>
</dbReference>
<dbReference type="PROSITE" id="PS50850">
    <property type="entry name" value="MFS"/>
    <property type="match status" value="1"/>
</dbReference>
<feature type="transmembrane region" description="Helical" evidence="7">
    <location>
        <begin position="294"/>
        <end position="312"/>
    </location>
</feature>
<evidence type="ECO:0000256" key="4">
    <source>
        <dbReference type="ARBA" id="ARBA00022989"/>
    </source>
</evidence>
<reference evidence="9 10" key="1">
    <citation type="submission" date="2024-03" db="EMBL/GenBank/DDBJ databases">
        <title>Draft genome sequence of Pseudonocardia nematodicida JCM 31783.</title>
        <authorList>
            <person name="Butdee W."/>
            <person name="Duangmal K."/>
        </authorList>
    </citation>
    <scope>NUCLEOTIDE SEQUENCE [LARGE SCALE GENOMIC DNA]</scope>
    <source>
        <strain evidence="9 10">JCM 31783</strain>
    </source>
</reference>
<evidence type="ECO:0000256" key="1">
    <source>
        <dbReference type="ARBA" id="ARBA00004651"/>
    </source>
</evidence>
<dbReference type="PANTHER" id="PTHR43791">
    <property type="entry name" value="PERMEASE-RELATED"/>
    <property type="match status" value="1"/>
</dbReference>
<dbReference type="EMBL" id="JBEDNQ010000008">
    <property type="protein sequence ID" value="MEQ3552742.1"/>
    <property type="molecule type" value="Genomic_DNA"/>
</dbReference>
<feature type="transmembrane region" description="Helical" evidence="7">
    <location>
        <begin position="185"/>
        <end position="205"/>
    </location>
</feature>
<dbReference type="CDD" id="cd17319">
    <property type="entry name" value="MFS_ExuT_GudP_like"/>
    <property type="match status" value="1"/>
</dbReference>
<feature type="transmembrane region" description="Helical" evidence="7">
    <location>
        <begin position="324"/>
        <end position="343"/>
    </location>
</feature>
<evidence type="ECO:0000256" key="7">
    <source>
        <dbReference type="SAM" id="Phobius"/>
    </source>
</evidence>
<evidence type="ECO:0000256" key="5">
    <source>
        <dbReference type="ARBA" id="ARBA00023136"/>
    </source>
</evidence>
<evidence type="ECO:0000259" key="8">
    <source>
        <dbReference type="PROSITE" id="PS50850"/>
    </source>
</evidence>
<feature type="transmembrane region" description="Helical" evidence="7">
    <location>
        <begin position="19"/>
        <end position="36"/>
    </location>
</feature>
<gene>
    <name evidence="9" type="ORF">WIS52_19920</name>
</gene>
<evidence type="ECO:0000256" key="6">
    <source>
        <dbReference type="SAM" id="MobiDB-lite"/>
    </source>
</evidence>
<dbReference type="InterPro" id="IPR036259">
    <property type="entry name" value="MFS_trans_sf"/>
</dbReference>
<dbReference type="InterPro" id="IPR020846">
    <property type="entry name" value="MFS_dom"/>
</dbReference>
<dbReference type="InterPro" id="IPR011701">
    <property type="entry name" value="MFS"/>
</dbReference>
<feature type="transmembrane region" description="Helical" evidence="7">
    <location>
        <begin position="349"/>
        <end position="367"/>
    </location>
</feature>
<dbReference type="RefSeq" id="WP_349299812.1">
    <property type="nucleotide sequence ID" value="NZ_JBEDNQ010000008.1"/>
</dbReference>
<evidence type="ECO:0000256" key="3">
    <source>
        <dbReference type="ARBA" id="ARBA00022692"/>
    </source>
</evidence>
<keyword evidence="3 7" id="KW-0812">Transmembrane</keyword>
<protein>
    <submittedName>
        <fullName evidence="9">MFS transporter</fullName>
    </submittedName>
</protein>
<dbReference type="Proteomes" id="UP001494902">
    <property type="component" value="Unassembled WGS sequence"/>
</dbReference>
<evidence type="ECO:0000256" key="2">
    <source>
        <dbReference type="ARBA" id="ARBA00022448"/>
    </source>
</evidence>
<dbReference type="Gene3D" id="1.20.1250.20">
    <property type="entry name" value="MFS general substrate transporter like domains"/>
    <property type="match status" value="2"/>
</dbReference>
<keyword evidence="10" id="KW-1185">Reference proteome</keyword>
<feature type="transmembrane region" description="Helical" evidence="7">
    <location>
        <begin position="90"/>
        <end position="109"/>
    </location>
</feature>
<organism evidence="9 10">
    <name type="scientific">Pseudonocardia nematodicida</name>
    <dbReference type="NCBI Taxonomy" id="1206997"/>
    <lineage>
        <taxon>Bacteria</taxon>
        <taxon>Bacillati</taxon>
        <taxon>Actinomycetota</taxon>
        <taxon>Actinomycetes</taxon>
        <taxon>Pseudonocardiales</taxon>
        <taxon>Pseudonocardiaceae</taxon>
        <taxon>Pseudonocardia</taxon>
    </lineage>
</organism>
<feature type="transmembrane region" description="Helical" evidence="7">
    <location>
        <begin position="374"/>
        <end position="394"/>
    </location>
</feature>
<keyword evidence="2" id="KW-0813">Transport</keyword>
<keyword evidence="5 7" id="KW-0472">Membrane</keyword>
<dbReference type="SUPFAM" id="SSF103473">
    <property type="entry name" value="MFS general substrate transporter"/>
    <property type="match status" value="1"/>
</dbReference>
<proteinExistence type="predicted"/>
<sequence>MTSSIQDDAALGRSAFRKAAFRIVPFVGLMFFINYLDRTAIGLAGPNGMNDDLALTAAQFGFASGIFFLGYILLEVPSNLGLQKFGARKWLARIMVSWGVVSVLFTWVQNYEQLWILRFVLGVAEAGFVPGAVLFLTMWFPRQYRMKALAGFYLAQPITMVLGAPLGGLLIQYGDGLFGLAGWRFMFFAVGMPAVIVGFICYFYLTDSPSQARWLTEAERNWFVRELAADTGDRARASGGHLSLRAVFRAPKVFAIAIAYFGLNYGVYSLAFFLPSIIAGFQEQFGTEFSIVERGLITAIPYVPAAFALYFWSRYSARVGFRQWHVAAPLLVAGLSIPVALYMPGPATTIAVVVLTACGVTMTFSLFWSLPTTFLTGVAAAGGFALINSIANLGGFTAPYVTGAVADATGDYRLGMILTGLTLVMSSVIVFCLRLPAAADDERPPTEPVAPLSGPTPEPRDPDTHERTT</sequence>
<evidence type="ECO:0000313" key="9">
    <source>
        <dbReference type="EMBL" id="MEQ3552742.1"/>
    </source>
</evidence>
<comment type="caution">
    <text evidence="9">The sequence shown here is derived from an EMBL/GenBank/DDBJ whole genome shotgun (WGS) entry which is preliminary data.</text>
</comment>
<feature type="domain" description="Major facilitator superfamily (MFS) profile" evidence="8">
    <location>
        <begin position="23"/>
        <end position="438"/>
    </location>
</feature>
<feature type="compositionally biased region" description="Basic and acidic residues" evidence="6">
    <location>
        <begin position="458"/>
        <end position="469"/>
    </location>
</feature>
<feature type="region of interest" description="Disordered" evidence="6">
    <location>
        <begin position="440"/>
        <end position="469"/>
    </location>
</feature>
<evidence type="ECO:0000313" key="10">
    <source>
        <dbReference type="Proteomes" id="UP001494902"/>
    </source>
</evidence>
<feature type="transmembrane region" description="Helical" evidence="7">
    <location>
        <begin position="152"/>
        <end position="173"/>
    </location>
</feature>
<feature type="transmembrane region" description="Helical" evidence="7">
    <location>
        <begin position="56"/>
        <end position="74"/>
    </location>
</feature>
<keyword evidence="4 7" id="KW-1133">Transmembrane helix</keyword>
<accession>A0ABV1KGL9</accession>
<dbReference type="PANTHER" id="PTHR43791:SF36">
    <property type="entry name" value="TRANSPORTER, PUTATIVE (AFU_ORTHOLOGUE AFUA_6G08340)-RELATED"/>
    <property type="match status" value="1"/>
</dbReference>
<feature type="transmembrane region" description="Helical" evidence="7">
    <location>
        <begin position="414"/>
        <end position="433"/>
    </location>
</feature>
<comment type="subcellular location">
    <subcellularLocation>
        <location evidence="1">Cell membrane</location>
        <topology evidence="1">Multi-pass membrane protein</topology>
    </subcellularLocation>
</comment>
<feature type="transmembrane region" description="Helical" evidence="7">
    <location>
        <begin position="115"/>
        <end position="140"/>
    </location>
</feature>
<name>A0ABV1KGL9_9PSEU</name>
<feature type="transmembrane region" description="Helical" evidence="7">
    <location>
        <begin position="253"/>
        <end position="274"/>
    </location>
</feature>